<dbReference type="SUPFAM" id="SSF46689">
    <property type="entry name" value="Homeodomain-like"/>
    <property type="match status" value="1"/>
</dbReference>
<proteinExistence type="predicted"/>
<evidence type="ECO:0000256" key="4">
    <source>
        <dbReference type="PROSITE-ProRule" id="PRU00335"/>
    </source>
</evidence>
<dbReference type="EMBL" id="JBHUHT010000028">
    <property type="protein sequence ID" value="MFD2097703.1"/>
    <property type="molecule type" value="Genomic_DNA"/>
</dbReference>
<gene>
    <name evidence="6" type="ORF">ACFSJ3_17065</name>
</gene>
<evidence type="ECO:0000256" key="3">
    <source>
        <dbReference type="ARBA" id="ARBA00023163"/>
    </source>
</evidence>
<accession>A0ABW4XT99</accession>
<dbReference type="InterPro" id="IPR001647">
    <property type="entry name" value="HTH_TetR"/>
</dbReference>
<evidence type="ECO:0000256" key="1">
    <source>
        <dbReference type="ARBA" id="ARBA00023015"/>
    </source>
</evidence>
<dbReference type="RefSeq" id="WP_345341896.1">
    <property type="nucleotide sequence ID" value="NZ_BAABLI010000032.1"/>
</dbReference>
<dbReference type="InterPro" id="IPR009057">
    <property type="entry name" value="Homeodomain-like_sf"/>
</dbReference>
<dbReference type="PROSITE" id="PS50977">
    <property type="entry name" value="HTH_TETR_2"/>
    <property type="match status" value="1"/>
</dbReference>
<evidence type="ECO:0000256" key="2">
    <source>
        <dbReference type="ARBA" id="ARBA00023125"/>
    </source>
</evidence>
<dbReference type="Proteomes" id="UP001597380">
    <property type="component" value="Unassembled WGS sequence"/>
</dbReference>
<comment type="caution">
    <text evidence="6">The sequence shown here is derived from an EMBL/GenBank/DDBJ whole genome shotgun (WGS) entry which is preliminary data.</text>
</comment>
<dbReference type="Gene3D" id="1.10.357.10">
    <property type="entry name" value="Tetracycline Repressor, domain 2"/>
    <property type="match status" value="1"/>
</dbReference>
<name>A0ABW4XT99_9GAMM</name>
<feature type="DNA-binding region" description="H-T-H motif" evidence="4">
    <location>
        <begin position="25"/>
        <end position="44"/>
    </location>
</feature>
<keyword evidence="7" id="KW-1185">Reference proteome</keyword>
<evidence type="ECO:0000313" key="6">
    <source>
        <dbReference type="EMBL" id="MFD2097703.1"/>
    </source>
</evidence>
<organism evidence="6 7">
    <name type="scientific">Corallincola platygyrae</name>
    <dbReference type="NCBI Taxonomy" id="1193278"/>
    <lineage>
        <taxon>Bacteria</taxon>
        <taxon>Pseudomonadati</taxon>
        <taxon>Pseudomonadota</taxon>
        <taxon>Gammaproteobacteria</taxon>
        <taxon>Alteromonadales</taxon>
        <taxon>Psychromonadaceae</taxon>
        <taxon>Corallincola</taxon>
    </lineage>
</organism>
<dbReference type="PANTHER" id="PTHR30055:SF234">
    <property type="entry name" value="HTH-TYPE TRANSCRIPTIONAL REGULATOR BETI"/>
    <property type="match status" value="1"/>
</dbReference>
<protein>
    <submittedName>
        <fullName evidence="6">TetR/AcrR family transcriptional regulator</fullName>
    </submittedName>
</protein>
<dbReference type="InterPro" id="IPR050109">
    <property type="entry name" value="HTH-type_TetR-like_transc_reg"/>
</dbReference>
<sequence length="189" mass="21424">MSQSREIILNAAERCFFRHGYSAASIAMISRYSEISRVTIHKQFSSKEELFQTVVLQHQKRLQDRLPEYPAKYASVWDAIKALLNDWGLPIFEEISDSLVLHDLVQAAQRYCAKEMEAHRQVMAEFVAECLKQSAEKGEISFSRVGLTAEAIASSLILSIKGLFTSATQEESCETLEQLITIYRTALID</sequence>
<dbReference type="PRINTS" id="PR00455">
    <property type="entry name" value="HTHTETR"/>
</dbReference>
<feature type="domain" description="HTH tetR-type" evidence="5">
    <location>
        <begin position="2"/>
        <end position="62"/>
    </location>
</feature>
<reference evidence="7" key="1">
    <citation type="journal article" date="2019" name="Int. J. Syst. Evol. Microbiol.">
        <title>The Global Catalogue of Microorganisms (GCM) 10K type strain sequencing project: providing services to taxonomists for standard genome sequencing and annotation.</title>
        <authorList>
            <consortium name="The Broad Institute Genomics Platform"/>
            <consortium name="The Broad Institute Genome Sequencing Center for Infectious Disease"/>
            <person name="Wu L."/>
            <person name="Ma J."/>
        </authorList>
    </citation>
    <scope>NUCLEOTIDE SEQUENCE [LARGE SCALE GENOMIC DNA]</scope>
    <source>
        <strain evidence="7">CGMCC 1.10992</strain>
    </source>
</reference>
<keyword evidence="1" id="KW-0805">Transcription regulation</keyword>
<keyword evidence="3" id="KW-0804">Transcription</keyword>
<dbReference type="Pfam" id="PF00440">
    <property type="entry name" value="TetR_N"/>
    <property type="match status" value="1"/>
</dbReference>
<keyword evidence="2 4" id="KW-0238">DNA-binding</keyword>
<dbReference type="PANTHER" id="PTHR30055">
    <property type="entry name" value="HTH-TYPE TRANSCRIPTIONAL REGULATOR RUTR"/>
    <property type="match status" value="1"/>
</dbReference>
<evidence type="ECO:0000313" key="7">
    <source>
        <dbReference type="Proteomes" id="UP001597380"/>
    </source>
</evidence>
<evidence type="ECO:0000259" key="5">
    <source>
        <dbReference type="PROSITE" id="PS50977"/>
    </source>
</evidence>